<dbReference type="FunCoup" id="G8YI60">
    <property type="interactions" value="1378"/>
</dbReference>
<dbReference type="OrthoDB" id="10265211at2759"/>
<dbReference type="AlphaFoldDB" id="G8YI60"/>
<protein>
    <submittedName>
        <fullName evidence="10">Piso0_003463 protein</fullName>
    </submittedName>
</protein>
<dbReference type="InterPro" id="IPR020795">
    <property type="entry name" value="ORC3"/>
</dbReference>
<dbReference type="InterPro" id="IPR040855">
    <property type="entry name" value="ORC_WH_C"/>
</dbReference>
<name>G8YI60_PICSO</name>
<dbReference type="InterPro" id="IPR045667">
    <property type="entry name" value="ORC3_N"/>
</dbReference>
<feature type="domain" description="Origin recognition complex subunit 3 N-terminal" evidence="7">
    <location>
        <begin position="17"/>
        <end position="378"/>
    </location>
</feature>
<dbReference type="EMBL" id="FO082053">
    <property type="protein sequence ID" value="CCE80347.1"/>
    <property type="molecule type" value="Genomic_DNA"/>
</dbReference>
<gene>
    <name evidence="10" type="primary">Piso0_003463</name>
    <name evidence="9" type="ORF">GNLVRS01_PISO0G12876g</name>
    <name evidence="10" type="ORF">GNLVRS01_PISO0H12877g</name>
</gene>
<dbReference type="GO" id="GO:0005664">
    <property type="term" value="C:nuclear origin of replication recognition complex"/>
    <property type="evidence" value="ECO:0007669"/>
    <property type="project" value="InterPro"/>
</dbReference>
<evidence type="ECO:0000256" key="2">
    <source>
        <dbReference type="ARBA" id="ARBA00010977"/>
    </source>
</evidence>
<dbReference type="PANTHER" id="PTHR12748:SF0">
    <property type="entry name" value="ORIGIN RECOGNITION COMPLEX SUBUNIT 3"/>
    <property type="match status" value="1"/>
</dbReference>
<reference evidence="10" key="1">
    <citation type="submission" date="2011-10" db="EMBL/GenBank/DDBJ databases">
        <authorList>
            <person name="Genoscope - CEA"/>
        </authorList>
    </citation>
    <scope>NUCLEOTIDE SEQUENCE</scope>
</reference>
<dbReference type="Proteomes" id="UP000005222">
    <property type="component" value="Chromosome H"/>
</dbReference>
<comment type="subcellular location">
    <subcellularLocation>
        <location evidence="1">Nucleus</location>
    </subcellularLocation>
</comment>
<evidence type="ECO:0000313" key="11">
    <source>
        <dbReference type="Proteomes" id="UP000005222"/>
    </source>
</evidence>
<dbReference type="CDD" id="cd20704">
    <property type="entry name" value="Orc3"/>
    <property type="match status" value="1"/>
</dbReference>
<dbReference type="eggNOG" id="KOG2538">
    <property type="taxonomic scope" value="Eukaryota"/>
</dbReference>
<dbReference type="PANTHER" id="PTHR12748">
    <property type="entry name" value="ORIGIN RECOGNITION COMPLEX SUBUNIT 3"/>
    <property type="match status" value="1"/>
</dbReference>
<dbReference type="HOGENOM" id="CLU_403318_0_0_1"/>
<keyword evidence="5" id="KW-0539">Nucleus</keyword>
<evidence type="ECO:0000313" key="9">
    <source>
        <dbReference type="EMBL" id="CCE80347.1"/>
    </source>
</evidence>
<keyword evidence="11" id="KW-1185">Reference proteome</keyword>
<reference evidence="11" key="2">
    <citation type="journal article" date="2012" name="G3 (Bethesda)">
        <title>Pichia sorbitophila, an interspecies yeast hybrid reveals early steps of genome resolution following polyploidization.</title>
        <authorList>
            <person name="Leh Louis V."/>
            <person name="Despons L."/>
            <person name="Friedrich A."/>
            <person name="Martin T."/>
            <person name="Durrens P."/>
            <person name="Casaregola S."/>
            <person name="Neuveglise C."/>
            <person name="Fairhead C."/>
            <person name="Marck C."/>
            <person name="Cruz J.A."/>
            <person name="Straub M.L."/>
            <person name="Kugler V."/>
            <person name="Sacerdot C."/>
            <person name="Uzunov Z."/>
            <person name="Thierry A."/>
            <person name="Weiss S."/>
            <person name="Bleykasten C."/>
            <person name="De Montigny J."/>
            <person name="Jacques N."/>
            <person name="Jung P."/>
            <person name="Lemaire M."/>
            <person name="Mallet S."/>
            <person name="Morel G."/>
            <person name="Richard G.F."/>
            <person name="Sarkar A."/>
            <person name="Savel G."/>
            <person name="Schacherer J."/>
            <person name="Seret M.L."/>
            <person name="Talla E."/>
            <person name="Samson G."/>
            <person name="Jubin C."/>
            <person name="Poulain J."/>
            <person name="Vacherie B."/>
            <person name="Barbe V."/>
            <person name="Pelletier E."/>
            <person name="Sherman D.J."/>
            <person name="Westhof E."/>
            <person name="Weissenbach J."/>
            <person name="Baret P.V."/>
            <person name="Wincker P."/>
            <person name="Gaillardin C."/>
            <person name="Dujon B."/>
            <person name="Souciet J.L."/>
        </authorList>
    </citation>
    <scope>NUCLEOTIDE SEQUENCE [LARGE SCALE GENOMIC DNA]</scope>
    <source>
        <strain evidence="11">ATCC MYA-4447 / BCRC 22081 / CBS 7064 / NBRC 10061 / NRRL Y-12695</strain>
    </source>
</reference>
<evidence type="ECO:0000256" key="5">
    <source>
        <dbReference type="ARBA" id="ARBA00023242"/>
    </source>
</evidence>
<evidence type="ECO:0000259" key="7">
    <source>
        <dbReference type="Pfam" id="PF07034"/>
    </source>
</evidence>
<evidence type="ECO:0000259" key="8">
    <source>
        <dbReference type="Pfam" id="PF18137"/>
    </source>
</evidence>
<feature type="domain" description="Origin recognition complex subunit 3 winged helix C-terminal" evidence="8">
    <location>
        <begin position="623"/>
        <end position="746"/>
    </location>
</feature>
<evidence type="ECO:0000256" key="3">
    <source>
        <dbReference type="ARBA" id="ARBA00022705"/>
    </source>
</evidence>
<sequence>MGKVHSFTSQEVEAVEDDAQKTHYFLNVGKRRKLDAVNDHLSDASQKKAPFTELFNSRESSQAVEKRYALFCDVWDRQHQKIQSILEHANTSLFEQLTEYIKRPVVTDAQSERRSLENTHKLPVGLLLLGSNTANNFRVVVDFKRHISSHENGSSDIRLINLDSKTCVNIKAGLREIIKQLLSKGSEDIKEGDEENDDSQDESSDDEDDYDGRVNYDFDIVEDWLARYMAKEGSSLFTTKLRIIIVFRDTDSMNKQVLNQLLRLLHSYSTKLPIKVIMGLSSHNAIEWVDSNLTKDLRMLIQCVSFSSIDNKALGFKLINEIFLSYDNIQYEPLLLSYRLATIIYNRFQLSNNSIDSLISEIKLSYMIYFYQQPLSCLLDPSFLPSPLYVESLRKLPSFKVFIENLIFQYNKEKKAAQNQRKPIAIGDFKISSKISDSSLETYKKEVKSYLSSSDRIIDEFANSYNDIKKYHLQILNVVNIVHSMQNLNPDIIPLERIKIYQMVVDGNLIFSSYLKNVLSGIKKSPGELLQFLMSSHVAKQIGDIEDKDLIKLKHTLSNTYDEKLIINAFVSYIKSERITTKLEHKLFHEVFSLSGGNIINDECQLEENYENLMINLIRPKLRATIENGLNDPKSYLENDLIQSEHSPVLPITCHLFQVYKDAPSTINIYDFFTAFKHSLPKDALLANLSEGCNNEKDRDLIKSCSDEDRWNKLVYSWFLLSCFELVNLGFLKEKSKNDYLEKAIWINL</sequence>
<keyword evidence="3" id="KW-0235">DNA replication</keyword>
<feature type="compositionally biased region" description="Acidic residues" evidence="6">
    <location>
        <begin position="190"/>
        <end position="210"/>
    </location>
</feature>
<evidence type="ECO:0000256" key="6">
    <source>
        <dbReference type="SAM" id="MobiDB-lite"/>
    </source>
</evidence>
<proteinExistence type="inferred from homology"/>
<evidence type="ECO:0000313" key="10">
    <source>
        <dbReference type="EMBL" id="CCE81112.1"/>
    </source>
</evidence>
<organism evidence="10 11">
    <name type="scientific">Pichia sorbitophila (strain ATCC MYA-4447 / BCRC 22081 / CBS 7064 / NBRC 10061 / NRRL Y-12695)</name>
    <name type="common">Hybrid yeast</name>
    <dbReference type="NCBI Taxonomy" id="559304"/>
    <lineage>
        <taxon>Eukaryota</taxon>
        <taxon>Fungi</taxon>
        <taxon>Dikarya</taxon>
        <taxon>Ascomycota</taxon>
        <taxon>Saccharomycotina</taxon>
        <taxon>Pichiomycetes</taxon>
        <taxon>Debaryomycetaceae</taxon>
        <taxon>Millerozyma</taxon>
    </lineage>
</organism>
<dbReference type="GO" id="GO:0031261">
    <property type="term" value="C:DNA replication preinitiation complex"/>
    <property type="evidence" value="ECO:0007669"/>
    <property type="project" value="TreeGrafter"/>
</dbReference>
<feature type="region of interest" description="Disordered" evidence="6">
    <location>
        <begin position="188"/>
        <end position="211"/>
    </location>
</feature>
<dbReference type="Proteomes" id="UP000005222">
    <property type="component" value="Chromosome G"/>
</dbReference>
<keyword evidence="4" id="KW-0238">DNA-binding</keyword>
<evidence type="ECO:0000256" key="4">
    <source>
        <dbReference type="ARBA" id="ARBA00023125"/>
    </source>
</evidence>
<dbReference type="OMA" id="ANDLRMS"/>
<dbReference type="Pfam" id="PF18137">
    <property type="entry name" value="WHD_ORC"/>
    <property type="match status" value="1"/>
</dbReference>
<dbReference type="GO" id="GO:0005656">
    <property type="term" value="C:nuclear pre-replicative complex"/>
    <property type="evidence" value="ECO:0007669"/>
    <property type="project" value="TreeGrafter"/>
</dbReference>
<dbReference type="GO" id="GO:0003688">
    <property type="term" value="F:DNA replication origin binding"/>
    <property type="evidence" value="ECO:0007669"/>
    <property type="project" value="TreeGrafter"/>
</dbReference>
<dbReference type="GO" id="GO:0006270">
    <property type="term" value="P:DNA replication initiation"/>
    <property type="evidence" value="ECO:0007669"/>
    <property type="project" value="TreeGrafter"/>
</dbReference>
<evidence type="ECO:0000256" key="1">
    <source>
        <dbReference type="ARBA" id="ARBA00004123"/>
    </source>
</evidence>
<accession>G8YI60</accession>
<dbReference type="STRING" id="559304.G8YI60"/>
<dbReference type="EMBL" id="FO082052">
    <property type="protein sequence ID" value="CCE81112.1"/>
    <property type="molecule type" value="Genomic_DNA"/>
</dbReference>
<dbReference type="InParanoid" id="G8YI60"/>
<dbReference type="Pfam" id="PF07034">
    <property type="entry name" value="ORC3_N"/>
    <property type="match status" value="1"/>
</dbReference>
<comment type="similarity">
    <text evidence="2">Belongs to the ORC3 family.</text>
</comment>